<evidence type="ECO:0000259" key="1">
    <source>
        <dbReference type="Pfam" id="PF00651"/>
    </source>
</evidence>
<feature type="domain" description="BTB" evidence="1">
    <location>
        <begin position="22"/>
        <end position="127"/>
    </location>
</feature>
<accession>A0AAW0AJV4</accession>
<name>A0AAW0AJV4_9AGAR</name>
<proteinExistence type="predicted"/>
<dbReference type="SUPFAM" id="SSF54695">
    <property type="entry name" value="POZ domain"/>
    <property type="match status" value="1"/>
</dbReference>
<organism evidence="2 3">
    <name type="scientific">Favolaschia claudopus</name>
    <dbReference type="NCBI Taxonomy" id="2862362"/>
    <lineage>
        <taxon>Eukaryota</taxon>
        <taxon>Fungi</taxon>
        <taxon>Dikarya</taxon>
        <taxon>Basidiomycota</taxon>
        <taxon>Agaricomycotina</taxon>
        <taxon>Agaricomycetes</taxon>
        <taxon>Agaricomycetidae</taxon>
        <taxon>Agaricales</taxon>
        <taxon>Marasmiineae</taxon>
        <taxon>Mycenaceae</taxon>
        <taxon>Favolaschia</taxon>
    </lineage>
</organism>
<comment type="caution">
    <text evidence="2">The sequence shown here is derived from an EMBL/GenBank/DDBJ whole genome shotgun (WGS) entry which is preliminary data.</text>
</comment>
<dbReference type="InterPro" id="IPR011333">
    <property type="entry name" value="SKP1/BTB/POZ_sf"/>
</dbReference>
<reference evidence="2 3" key="1">
    <citation type="journal article" date="2024" name="J Genomics">
        <title>Draft genome sequencing and assembly of Favolaschia claudopus CIRM-BRFM 2984 isolated from oak limbs.</title>
        <authorList>
            <person name="Navarro D."/>
            <person name="Drula E."/>
            <person name="Chaduli D."/>
            <person name="Cazenave R."/>
            <person name="Ahrendt S."/>
            <person name="Wang J."/>
            <person name="Lipzen A."/>
            <person name="Daum C."/>
            <person name="Barry K."/>
            <person name="Grigoriev I.V."/>
            <person name="Favel A."/>
            <person name="Rosso M.N."/>
            <person name="Martin F."/>
        </authorList>
    </citation>
    <scope>NUCLEOTIDE SEQUENCE [LARGE SCALE GENOMIC DNA]</scope>
    <source>
        <strain evidence="2 3">CIRM-BRFM 2984</strain>
    </source>
</reference>
<sequence length="307" mass="34565">MSTTSDSQSGCQRVEDLWFSDADLILRAEKAIFRVYGGFLAARSSVFRHMLSFPQPITTTQTEQETIDGHTIIRLHDEATEAEAFLRAVFDSSFFMPPPNPVKLYTVIGVLRLAHKYDVQYLFRRALAHLEVLYPFDLASLYAGGSLAAFSPHVQFEGWSEPAAITLQAVSEVGATWMLPSVEYLEGEQLEKCLVGHSHFIRAHTSSHRFLQALPVAACNSAACRVTVAEAYRQLNCRTDLCQDAEPLREWVFDSMNDELCSACSDFGAARFFEAQKAFWESLPSLFQLPAWEKLMEMRQKVMNDAA</sequence>
<dbReference type="AlphaFoldDB" id="A0AAW0AJV4"/>
<dbReference type="Gene3D" id="3.30.710.10">
    <property type="entry name" value="Potassium Channel Kv1.1, Chain A"/>
    <property type="match status" value="1"/>
</dbReference>
<keyword evidence="3" id="KW-1185">Reference proteome</keyword>
<dbReference type="Pfam" id="PF00651">
    <property type="entry name" value="BTB"/>
    <property type="match status" value="1"/>
</dbReference>
<evidence type="ECO:0000313" key="2">
    <source>
        <dbReference type="EMBL" id="KAK7013082.1"/>
    </source>
</evidence>
<dbReference type="InterPro" id="IPR000210">
    <property type="entry name" value="BTB/POZ_dom"/>
</dbReference>
<evidence type="ECO:0000313" key="3">
    <source>
        <dbReference type="Proteomes" id="UP001362999"/>
    </source>
</evidence>
<gene>
    <name evidence="2" type="ORF">R3P38DRAFT_3008265</name>
</gene>
<dbReference type="Proteomes" id="UP001362999">
    <property type="component" value="Unassembled WGS sequence"/>
</dbReference>
<protein>
    <submittedName>
        <fullName evidence="2">BTB domain-containing protein</fullName>
    </submittedName>
</protein>
<dbReference type="EMBL" id="JAWWNJ010000061">
    <property type="protein sequence ID" value="KAK7013082.1"/>
    <property type="molecule type" value="Genomic_DNA"/>
</dbReference>